<dbReference type="CDD" id="cd00161">
    <property type="entry name" value="beta-trefoil_Ricin-like"/>
    <property type="match status" value="1"/>
</dbReference>
<dbReference type="EMBL" id="BAABHF010000023">
    <property type="protein sequence ID" value="GAA4498010.1"/>
    <property type="molecule type" value="Genomic_DNA"/>
</dbReference>
<reference evidence="2" key="1">
    <citation type="journal article" date="2019" name="Int. J. Syst. Evol. Microbiol.">
        <title>The Global Catalogue of Microorganisms (GCM) 10K type strain sequencing project: providing services to taxonomists for standard genome sequencing and annotation.</title>
        <authorList>
            <consortium name="The Broad Institute Genomics Platform"/>
            <consortium name="The Broad Institute Genome Sequencing Center for Infectious Disease"/>
            <person name="Wu L."/>
            <person name="Ma J."/>
        </authorList>
    </citation>
    <scope>NUCLEOTIDE SEQUENCE [LARGE SCALE GENOMIC DNA]</scope>
    <source>
        <strain evidence="2">JCM 17933</strain>
    </source>
</reference>
<dbReference type="Proteomes" id="UP001500503">
    <property type="component" value="Unassembled WGS sequence"/>
</dbReference>
<keyword evidence="2" id="KW-1185">Reference proteome</keyword>
<evidence type="ECO:0008006" key="3">
    <source>
        <dbReference type="Google" id="ProtNLM"/>
    </source>
</evidence>
<proteinExistence type="predicted"/>
<gene>
    <name evidence="1" type="ORF">GCM10023191_042440</name>
</gene>
<evidence type="ECO:0000313" key="2">
    <source>
        <dbReference type="Proteomes" id="UP001500503"/>
    </source>
</evidence>
<evidence type="ECO:0000313" key="1">
    <source>
        <dbReference type="EMBL" id="GAA4498010.1"/>
    </source>
</evidence>
<accession>A0ABP8Q8I6</accession>
<organism evidence="1 2">
    <name type="scientific">Actinoallomurus oryzae</name>
    <dbReference type="NCBI Taxonomy" id="502180"/>
    <lineage>
        <taxon>Bacteria</taxon>
        <taxon>Bacillati</taxon>
        <taxon>Actinomycetota</taxon>
        <taxon>Actinomycetes</taxon>
        <taxon>Streptosporangiales</taxon>
        <taxon>Thermomonosporaceae</taxon>
        <taxon>Actinoallomurus</taxon>
    </lineage>
</organism>
<name>A0ABP8Q8I6_9ACTN</name>
<comment type="caution">
    <text evidence="1">The sequence shown here is derived from an EMBL/GenBank/DDBJ whole genome shotgun (WGS) entry which is preliminary data.</text>
</comment>
<protein>
    <recommendedName>
        <fullName evidence="3">Ricin B lectin domain-containing protein</fullName>
    </recommendedName>
</protein>
<dbReference type="InterPro" id="IPR035992">
    <property type="entry name" value="Ricin_B-like_lectins"/>
</dbReference>
<sequence length="156" mass="16218">MVHPVYAASSGPVGRCLSILPDNGFVPTVAHDRCDPEDQLQRMHFESAGKGAYTIRAEDLDNKIKCAAVDSPADQARIHLRPCAKAERRQLFLLTVAGASSPAVYRLASATAAGSCVGIDAAAADENPQAIQTNCAHTGVQGYSLTPASAPETSAG</sequence>
<dbReference type="Gene3D" id="2.80.10.50">
    <property type="match status" value="1"/>
</dbReference>
<dbReference type="SUPFAM" id="SSF50370">
    <property type="entry name" value="Ricin B-like lectins"/>
    <property type="match status" value="1"/>
</dbReference>